<evidence type="ECO:0000256" key="2">
    <source>
        <dbReference type="ARBA" id="ARBA00008772"/>
    </source>
</evidence>
<proteinExistence type="inferred from homology"/>
<dbReference type="RefSeq" id="WP_258330808.1">
    <property type="nucleotide sequence ID" value="NZ_JAPTGG010000003.1"/>
</dbReference>
<protein>
    <recommendedName>
        <fullName evidence="8">Glutamate--cysteine ligase</fullName>
        <ecNumber evidence="8">6.3.2.2</ecNumber>
    </recommendedName>
    <alternativeName>
        <fullName evidence="8">Gamma-ECS</fullName>
        <shortName evidence="8">GCS</shortName>
    </alternativeName>
    <alternativeName>
        <fullName evidence="8">Gamma-glutamylcysteine synthetase</fullName>
    </alternativeName>
</protein>
<comment type="pathway">
    <text evidence="1 8 9">Sulfur metabolism; glutathione biosynthesis; glutathione from L-cysteine and L-glutamate: step 1/2.</text>
</comment>
<comment type="catalytic activity">
    <reaction evidence="7 8 9">
        <text>L-cysteine + L-glutamate + ATP = gamma-L-glutamyl-L-cysteine + ADP + phosphate + H(+)</text>
        <dbReference type="Rhea" id="RHEA:13285"/>
        <dbReference type="ChEBI" id="CHEBI:15378"/>
        <dbReference type="ChEBI" id="CHEBI:29985"/>
        <dbReference type="ChEBI" id="CHEBI:30616"/>
        <dbReference type="ChEBI" id="CHEBI:35235"/>
        <dbReference type="ChEBI" id="CHEBI:43474"/>
        <dbReference type="ChEBI" id="CHEBI:58173"/>
        <dbReference type="ChEBI" id="CHEBI:456216"/>
        <dbReference type="EC" id="6.3.2.2"/>
    </reaction>
</comment>
<keyword evidence="3 8" id="KW-0436">Ligase</keyword>
<dbReference type="EMBL" id="JAPTGG010000003">
    <property type="protein sequence ID" value="MCZ0864657.1"/>
    <property type="molecule type" value="Genomic_DNA"/>
</dbReference>
<evidence type="ECO:0000256" key="8">
    <source>
        <dbReference type="HAMAP-Rule" id="MF_00578"/>
    </source>
</evidence>
<feature type="domain" description="Glutamate--cysteine ligase" evidence="10">
    <location>
        <begin position="9"/>
        <end position="384"/>
    </location>
</feature>
<accession>A0A9J6RJX1</accession>
<gene>
    <name evidence="8 11" type="primary">gshA</name>
    <name evidence="11" type="ORF">O0V09_05565</name>
</gene>
<dbReference type="GO" id="GO:0005524">
    <property type="term" value="F:ATP binding"/>
    <property type="evidence" value="ECO:0007669"/>
    <property type="project" value="UniProtKB-KW"/>
</dbReference>
<evidence type="ECO:0000256" key="3">
    <source>
        <dbReference type="ARBA" id="ARBA00022598"/>
    </source>
</evidence>
<dbReference type="EC" id="6.3.2.2" evidence="8"/>
<dbReference type="HAMAP" id="MF_00578">
    <property type="entry name" value="Glu_cys_ligase"/>
    <property type="match status" value="1"/>
</dbReference>
<dbReference type="NCBIfam" id="TIGR01434">
    <property type="entry name" value="glu_cys_ligase"/>
    <property type="match status" value="1"/>
</dbReference>
<dbReference type="InterPro" id="IPR007370">
    <property type="entry name" value="Glu_cys_ligase"/>
</dbReference>
<keyword evidence="12" id="KW-1185">Reference proteome</keyword>
<dbReference type="GO" id="GO:0005829">
    <property type="term" value="C:cytosol"/>
    <property type="evidence" value="ECO:0007669"/>
    <property type="project" value="TreeGrafter"/>
</dbReference>
<dbReference type="GO" id="GO:0046872">
    <property type="term" value="F:metal ion binding"/>
    <property type="evidence" value="ECO:0007669"/>
    <property type="project" value="TreeGrafter"/>
</dbReference>
<evidence type="ECO:0000256" key="1">
    <source>
        <dbReference type="ARBA" id="ARBA00005006"/>
    </source>
</evidence>
<evidence type="ECO:0000256" key="5">
    <source>
        <dbReference type="ARBA" id="ARBA00022741"/>
    </source>
</evidence>
<comment type="caution">
    <text evidence="11">The sequence shown here is derived from an EMBL/GenBank/DDBJ whole genome shotgun (WGS) entry which is preliminary data.</text>
</comment>
<evidence type="ECO:0000313" key="11">
    <source>
        <dbReference type="EMBL" id="MCZ0864657.1"/>
    </source>
</evidence>
<dbReference type="Gene3D" id="3.30.590.20">
    <property type="match status" value="1"/>
</dbReference>
<keyword evidence="6 8" id="KW-0067">ATP-binding</keyword>
<keyword evidence="5 8" id="KW-0547">Nucleotide-binding</keyword>
<evidence type="ECO:0000259" key="10">
    <source>
        <dbReference type="Pfam" id="PF04262"/>
    </source>
</evidence>
<evidence type="ECO:0000313" key="12">
    <source>
        <dbReference type="Proteomes" id="UP001069090"/>
    </source>
</evidence>
<dbReference type="GO" id="GO:0006750">
    <property type="term" value="P:glutathione biosynthetic process"/>
    <property type="evidence" value="ECO:0007669"/>
    <property type="project" value="UniProtKB-UniRule"/>
</dbReference>
<comment type="similarity">
    <text evidence="2 8">Belongs to the glutamate--cysteine ligase type 1 family. Type 1 subfamily.</text>
</comment>
<name>A0A9J6RJX1_9GAMM</name>
<evidence type="ECO:0000256" key="4">
    <source>
        <dbReference type="ARBA" id="ARBA00022684"/>
    </source>
</evidence>
<dbReference type="PANTHER" id="PTHR38761">
    <property type="entry name" value="GLUTAMATE--CYSTEINE LIGASE"/>
    <property type="match status" value="1"/>
</dbReference>
<dbReference type="Proteomes" id="UP001069090">
    <property type="component" value="Unassembled WGS sequence"/>
</dbReference>
<organism evidence="11 12">
    <name type="scientific">Dasania phycosphaerae</name>
    <dbReference type="NCBI Taxonomy" id="2950436"/>
    <lineage>
        <taxon>Bacteria</taxon>
        <taxon>Pseudomonadati</taxon>
        <taxon>Pseudomonadota</taxon>
        <taxon>Gammaproteobacteria</taxon>
        <taxon>Cellvibrionales</taxon>
        <taxon>Spongiibacteraceae</taxon>
        <taxon>Dasania</taxon>
    </lineage>
</organism>
<dbReference type="GO" id="GO:0004357">
    <property type="term" value="F:glutamate-cysteine ligase activity"/>
    <property type="evidence" value="ECO:0007669"/>
    <property type="project" value="UniProtKB-UniRule"/>
</dbReference>
<dbReference type="InterPro" id="IPR006334">
    <property type="entry name" value="Glut_cys_ligase"/>
</dbReference>
<sequence length="528" mass="59960">MPELATQRIQQLSQTDAFQYLKELQRGIEKESLRTDTSGLLAQTDHPQSLGSALTHPRITTDFSEALLELITPVFPTIDGALASLDEVHTYVYSQLDNELLWTASMPCQLPADEQIPVARYGSSNVAEMKTTYRIGLGNRYGRAMQTISGIHYNFSLPEALWPHLQQQSTAELQALSLQDYKTESYFHLIRNFRRISWLLPYLYGASPAVSKCFLQGQQHNLQALDESTLYLPHATALRMGDFGYQSNAQNGLAICYNTIANYIETLKQAIVTEHPDYQKIGIKKDGQYQQLSTALLQIENEFYSTIRPKRVTKSGEIPLGALQQRGVEYIEVRSIDVNPYLPLGIDKDQIRFIDCLLLFCLFDDSPKCDADDRARIDANFKAVVNHGRQPGLQLQQRSGNIAMTDWAEELLQGMTAMAKHLDQLHGGDNYQRVCQQQLEKLHNPALTPSAKILADMQQNQQSYFEFALAQSQQHYANFTQAAVSRELMDAFQSAAKESNQRRQAIESECNIDFDQYLANFYQQYQQL</sequence>
<reference evidence="11 12" key="1">
    <citation type="submission" date="2022-12" db="EMBL/GenBank/DDBJ databases">
        <title>Dasania phycosphaerae sp. nov., isolated from particulate material of the south coast of Korea.</title>
        <authorList>
            <person name="Jiang Y."/>
        </authorList>
    </citation>
    <scope>NUCLEOTIDE SEQUENCE [LARGE SCALE GENOMIC DNA]</scope>
    <source>
        <strain evidence="11 12">GY-19</strain>
    </source>
</reference>
<evidence type="ECO:0000256" key="6">
    <source>
        <dbReference type="ARBA" id="ARBA00022840"/>
    </source>
</evidence>
<dbReference type="InterPro" id="IPR014746">
    <property type="entry name" value="Gln_synth/guanido_kin_cat_dom"/>
</dbReference>
<dbReference type="SUPFAM" id="SSF55931">
    <property type="entry name" value="Glutamine synthetase/guanido kinase"/>
    <property type="match status" value="1"/>
</dbReference>
<dbReference type="PANTHER" id="PTHR38761:SF1">
    <property type="entry name" value="GLUTAMATE--CYSTEINE LIGASE"/>
    <property type="match status" value="1"/>
</dbReference>
<dbReference type="Pfam" id="PF04262">
    <property type="entry name" value="Glu_cys_ligase"/>
    <property type="match status" value="1"/>
</dbReference>
<evidence type="ECO:0000256" key="7">
    <source>
        <dbReference type="ARBA" id="ARBA00048819"/>
    </source>
</evidence>
<keyword evidence="4 8" id="KW-0317">Glutathione biosynthesis</keyword>
<dbReference type="AlphaFoldDB" id="A0A9J6RJX1"/>
<evidence type="ECO:0000256" key="9">
    <source>
        <dbReference type="RuleBase" id="RU004391"/>
    </source>
</evidence>